<feature type="region of interest" description="Disordered" evidence="8">
    <location>
        <begin position="256"/>
        <end position="275"/>
    </location>
</feature>
<keyword evidence="5" id="KW-0255">Endonuclease</keyword>
<evidence type="ECO:0000256" key="6">
    <source>
        <dbReference type="ARBA" id="ARBA00022801"/>
    </source>
</evidence>
<feature type="domain" description="Reverse transcriptase" evidence="9">
    <location>
        <begin position="766"/>
        <end position="927"/>
    </location>
</feature>
<evidence type="ECO:0000256" key="7">
    <source>
        <dbReference type="ARBA" id="ARBA00022918"/>
    </source>
</evidence>
<feature type="compositionally biased region" description="Polar residues" evidence="8">
    <location>
        <begin position="172"/>
        <end position="184"/>
    </location>
</feature>
<evidence type="ECO:0000259" key="10">
    <source>
        <dbReference type="Pfam" id="PF17917"/>
    </source>
</evidence>
<feature type="compositionally biased region" description="Polar residues" evidence="8">
    <location>
        <begin position="200"/>
        <end position="227"/>
    </location>
</feature>
<keyword evidence="6" id="KW-0378">Hydrolase</keyword>
<feature type="domain" description="Reverse transcriptase RNase H-like" evidence="10">
    <location>
        <begin position="1019"/>
        <end position="1100"/>
    </location>
</feature>
<evidence type="ECO:0000313" key="11">
    <source>
        <dbReference type="EMBL" id="KAJ9552739.1"/>
    </source>
</evidence>
<evidence type="ECO:0000313" key="12">
    <source>
        <dbReference type="Proteomes" id="UP001172457"/>
    </source>
</evidence>
<dbReference type="InterPro" id="IPR053134">
    <property type="entry name" value="RNA-dir_DNA_polymerase"/>
</dbReference>
<feature type="compositionally biased region" description="Low complexity" evidence="8">
    <location>
        <begin position="185"/>
        <end position="198"/>
    </location>
</feature>
<evidence type="ECO:0000256" key="5">
    <source>
        <dbReference type="ARBA" id="ARBA00022759"/>
    </source>
</evidence>
<dbReference type="Pfam" id="PF17917">
    <property type="entry name" value="RT_RNaseH"/>
    <property type="match status" value="1"/>
</dbReference>
<proteinExistence type="predicted"/>
<dbReference type="EMBL" id="JARYMX010000004">
    <property type="protein sequence ID" value="KAJ9552739.1"/>
    <property type="molecule type" value="Genomic_DNA"/>
</dbReference>
<comment type="caution">
    <text evidence="11">The sequence shown here is derived from an EMBL/GenBank/DDBJ whole genome shotgun (WGS) entry which is preliminary data.</text>
</comment>
<dbReference type="InterPro" id="IPR041373">
    <property type="entry name" value="RT_RNaseH"/>
</dbReference>
<gene>
    <name evidence="11" type="ORF">OSB04_016784</name>
</gene>
<evidence type="ECO:0000259" key="9">
    <source>
        <dbReference type="Pfam" id="PF00078"/>
    </source>
</evidence>
<evidence type="ECO:0000256" key="4">
    <source>
        <dbReference type="ARBA" id="ARBA00022722"/>
    </source>
</evidence>
<organism evidence="11 12">
    <name type="scientific">Centaurea solstitialis</name>
    <name type="common">yellow star-thistle</name>
    <dbReference type="NCBI Taxonomy" id="347529"/>
    <lineage>
        <taxon>Eukaryota</taxon>
        <taxon>Viridiplantae</taxon>
        <taxon>Streptophyta</taxon>
        <taxon>Embryophyta</taxon>
        <taxon>Tracheophyta</taxon>
        <taxon>Spermatophyta</taxon>
        <taxon>Magnoliopsida</taxon>
        <taxon>eudicotyledons</taxon>
        <taxon>Gunneridae</taxon>
        <taxon>Pentapetalae</taxon>
        <taxon>asterids</taxon>
        <taxon>campanulids</taxon>
        <taxon>Asterales</taxon>
        <taxon>Asteraceae</taxon>
        <taxon>Carduoideae</taxon>
        <taxon>Cardueae</taxon>
        <taxon>Centaureinae</taxon>
        <taxon>Centaurea</taxon>
    </lineage>
</organism>
<dbReference type="InterPro" id="IPR043502">
    <property type="entry name" value="DNA/RNA_pol_sf"/>
</dbReference>
<keyword evidence="4" id="KW-0540">Nuclease</keyword>
<dbReference type="PANTHER" id="PTHR24559:SF444">
    <property type="entry name" value="REVERSE TRANSCRIPTASE DOMAIN-CONTAINING PROTEIN"/>
    <property type="match status" value="1"/>
</dbReference>
<sequence length="1149" mass="130056">MFQQYEDEAVSDAWERFKELLRRCPHHGIPHCIQIETFYNSLTFAAKGNLDATTGGAFLSKTYTETVDILEKIAKNNPDWSNPRALAPKRPSEISENDAITALNAQILALTNLVKNEFIINEKNQVQAVTSSENEMCVFCGNNHTYEYCPNNPASPVFTNVQLKLEKSSASFIQNSRTSTPGASQFQNQQQNPPGFHHGTPQNFQIGQSSQMHQQRSQNASDGNGSIESMLKGFINQTNAALRGFETQLGQFATELRNRPPGTLPSDTETPKGKEHVKAVTIIEIEPEIISTEQPCHTETKHSFDKEYFLDCFQFSKAAEIPVQTIQKDNTETTPQKSNPPIVNLRELPFPQRLKAKNVDTQFKKFLDIFKQLHINIPLVEALEQMPNYVKFLKDILNKKRRLSEFKTVALTKECSALLTSKIPPKQKDPGSFTIPCSIGGKEVGHALCDLGASVNLMPLSVFNKLEIGEVRPTTVTLQLADRSIVFPKGKIEDILVQVDKFIFPADFLVLDFEADRNCPIIVGRPFLATGRALIDVQKGELTMRVNDQQVTFNLFKTLKYNGEVEDCSAITLSDDLEINSIRCPLSGDNVTTEVDCADDFENTEVEELAAFEQLDFKDRSAQPPSIEKAPDLDLKPLPSHLKYAYLMEDDKLPVIISPNLSCEQEEKLIKLLQDHKKAIGWTIADIKGISPTLCQYKIILEENSIGKVQPQRRLNPIMKEVVKKEILKWLDAGIIYPISSSGWVSPVQCVPKKGGTTVITNEKNELISTRTMTGWRICMDYRQLNLATKKDHFPLPFIDQMLDRLAGKEFYCFLDGYSGYNQIHIAPEDQEKTTFTCPFETFAFWRMPFGLCNAPATFQRCMMSIFSDMIEDTMEVFMDDFSVIGTSFDNCLENLKKSLERCETHDLILNWEKCHFMVQEGIVLGHLISRRGLEVDKAKLEVIVQLPEPSTVKDIRSFLGHEGFYRRFIKDFLKISKPLCNWLHVDQPFDFTSECTKAFETLKKALVTAPIVIAPNWTLPFEVMCDASDWAVGAVLGQKVNKIFHPIYYAKKELLAVVFAFDRFRSYLIGTKVTVHTDHSAIKYLFNKTDAKPRLIRWVIDRKGTDNQVADHLSRIEGIVSTRGNHAIKDLFPDEHVLSILLGLCARQ</sequence>
<dbReference type="FunFam" id="3.30.70.270:FF:000020">
    <property type="entry name" value="Transposon Tf2-6 polyprotein-like Protein"/>
    <property type="match status" value="1"/>
</dbReference>
<dbReference type="AlphaFoldDB" id="A0AA38WK29"/>
<evidence type="ECO:0000256" key="8">
    <source>
        <dbReference type="SAM" id="MobiDB-lite"/>
    </source>
</evidence>
<dbReference type="EC" id="2.7.7.49" evidence="1"/>
<dbReference type="PANTHER" id="PTHR24559">
    <property type="entry name" value="TRANSPOSON TY3-I GAG-POL POLYPROTEIN"/>
    <property type="match status" value="1"/>
</dbReference>
<dbReference type="Gene3D" id="3.30.70.270">
    <property type="match status" value="2"/>
</dbReference>
<keyword evidence="7" id="KW-0695">RNA-directed DNA polymerase</keyword>
<evidence type="ECO:0000256" key="2">
    <source>
        <dbReference type="ARBA" id="ARBA00022679"/>
    </source>
</evidence>
<accession>A0AA38WK29</accession>
<dbReference type="Proteomes" id="UP001172457">
    <property type="component" value="Chromosome 4"/>
</dbReference>
<protein>
    <recommendedName>
        <fullName evidence="1">RNA-directed DNA polymerase</fullName>
        <ecNumber evidence="1">2.7.7.49</ecNumber>
    </recommendedName>
</protein>
<dbReference type="GO" id="GO:0004519">
    <property type="term" value="F:endonuclease activity"/>
    <property type="evidence" value="ECO:0007669"/>
    <property type="project" value="UniProtKB-KW"/>
</dbReference>
<dbReference type="GO" id="GO:0016787">
    <property type="term" value="F:hydrolase activity"/>
    <property type="evidence" value="ECO:0007669"/>
    <property type="project" value="UniProtKB-KW"/>
</dbReference>
<dbReference type="CDD" id="cd00303">
    <property type="entry name" value="retropepsin_like"/>
    <property type="match status" value="1"/>
</dbReference>
<keyword evidence="12" id="KW-1185">Reference proteome</keyword>
<keyword evidence="3" id="KW-0548">Nucleotidyltransferase</keyword>
<evidence type="ECO:0000256" key="1">
    <source>
        <dbReference type="ARBA" id="ARBA00012493"/>
    </source>
</evidence>
<dbReference type="SUPFAM" id="SSF56672">
    <property type="entry name" value="DNA/RNA polymerases"/>
    <property type="match status" value="1"/>
</dbReference>
<dbReference type="InterPro" id="IPR000477">
    <property type="entry name" value="RT_dom"/>
</dbReference>
<feature type="region of interest" description="Disordered" evidence="8">
    <location>
        <begin position="172"/>
        <end position="228"/>
    </location>
</feature>
<dbReference type="Pfam" id="PF00078">
    <property type="entry name" value="RVT_1"/>
    <property type="match status" value="1"/>
</dbReference>
<name>A0AA38WK29_9ASTR</name>
<dbReference type="GO" id="GO:0003964">
    <property type="term" value="F:RNA-directed DNA polymerase activity"/>
    <property type="evidence" value="ECO:0007669"/>
    <property type="project" value="UniProtKB-KW"/>
</dbReference>
<reference evidence="11" key="1">
    <citation type="submission" date="2023-03" db="EMBL/GenBank/DDBJ databases">
        <title>Chromosome-scale reference genome and RAD-based genetic map of yellow starthistle (Centaurea solstitialis) reveal putative structural variation and QTLs associated with invader traits.</title>
        <authorList>
            <person name="Reatini B."/>
            <person name="Cang F.A."/>
            <person name="Jiang Q."/>
            <person name="Mckibben M.T.W."/>
            <person name="Barker M.S."/>
            <person name="Rieseberg L.H."/>
            <person name="Dlugosch K.M."/>
        </authorList>
    </citation>
    <scope>NUCLEOTIDE SEQUENCE</scope>
    <source>
        <strain evidence="11">CAN-66</strain>
        <tissue evidence="11">Leaf</tissue>
    </source>
</reference>
<dbReference type="InterPro" id="IPR043128">
    <property type="entry name" value="Rev_trsase/Diguanyl_cyclase"/>
</dbReference>
<dbReference type="Gene3D" id="2.40.70.10">
    <property type="entry name" value="Acid Proteases"/>
    <property type="match status" value="1"/>
</dbReference>
<dbReference type="CDD" id="cd09274">
    <property type="entry name" value="RNase_HI_RT_Ty3"/>
    <property type="match status" value="1"/>
</dbReference>
<dbReference type="InterPro" id="IPR021109">
    <property type="entry name" value="Peptidase_aspartic_dom_sf"/>
</dbReference>
<keyword evidence="2" id="KW-0808">Transferase</keyword>
<dbReference type="CDD" id="cd01647">
    <property type="entry name" value="RT_LTR"/>
    <property type="match status" value="1"/>
</dbReference>
<dbReference type="Gene3D" id="3.10.10.10">
    <property type="entry name" value="HIV Type 1 Reverse Transcriptase, subunit A, domain 1"/>
    <property type="match status" value="1"/>
</dbReference>
<evidence type="ECO:0000256" key="3">
    <source>
        <dbReference type="ARBA" id="ARBA00022695"/>
    </source>
</evidence>